<dbReference type="EMBL" id="JAEPRA010000012">
    <property type="protein sequence ID" value="KAG2177719.1"/>
    <property type="molecule type" value="Genomic_DNA"/>
</dbReference>
<accession>A0A8H7PNY1</accession>
<feature type="domain" description="Fe2OG dioxygenase" evidence="2">
    <location>
        <begin position="178"/>
        <end position="287"/>
    </location>
</feature>
<dbReference type="PROSITE" id="PS51471">
    <property type="entry name" value="FE2OG_OXY"/>
    <property type="match status" value="1"/>
</dbReference>
<evidence type="ECO:0000313" key="4">
    <source>
        <dbReference type="Proteomes" id="UP000612746"/>
    </source>
</evidence>
<dbReference type="SUPFAM" id="SSF51197">
    <property type="entry name" value="Clavaminate synthase-like"/>
    <property type="match status" value="1"/>
</dbReference>
<dbReference type="InterPro" id="IPR026992">
    <property type="entry name" value="DIOX_N"/>
</dbReference>
<dbReference type="PRINTS" id="PR00682">
    <property type="entry name" value="IPNSYNTHASE"/>
</dbReference>
<dbReference type="InterPro" id="IPR044861">
    <property type="entry name" value="IPNS-like_FE2OG_OXY"/>
</dbReference>
<dbReference type="InterPro" id="IPR027443">
    <property type="entry name" value="IPNS-like_sf"/>
</dbReference>
<proteinExistence type="inferred from homology"/>
<protein>
    <recommendedName>
        <fullName evidence="2">Fe2OG dioxygenase domain-containing protein</fullName>
    </recommendedName>
</protein>
<dbReference type="Gene3D" id="2.60.120.330">
    <property type="entry name" value="B-lactam Antibiotic, Isopenicillin N Synthase, Chain"/>
    <property type="match status" value="1"/>
</dbReference>
<dbReference type="GO" id="GO:0046872">
    <property type="term" value="F:metal ion binding"/>
    <property type="evidence" value="ECO:0007669"/>
    <property type="project" value="UniProtKB-KW"/>
</dbReference>
<evidence type="ECO:0000313" key="3">
    <source>
        <dbReference type="EMBL" id="KAG2177719.1"/>
    </source>
</evidence>
<sequence>MSTAFESLPIIDLAPLQDPQVSPETLKELAATVRHTFETVGFAYLVNHNVNLNHKELFDTAREFFSLSQEEKLHLAKKTFVPLNNNTYRGYFPVQKNDTSYKEGFEVGSFESGHPLGQATGKFNLQEPNVWPEHQPEFRNKTEEYFDGCTRLGNQLMSLVALSFGLEQDYFVPLFKPTASTLRYLHYPARSVKAEDSAANDDDDALLSCSKHTDSGIVTLLCQDTVGGLEVRNSLGNWIPAPYVPESFVVNLGDLMTRWTNGKFVATMHRVRATNQDRLSIPFFFEPRLDCLIKPLQPCLDNGVSYYSPVRYGEHVLGKMATWVEYQDDRETETNHTQIAAAYPVSVA</sequence>
<organism evidence="3 4">
    <name type="scientific">Umbelopsis vinacea</name>
    <dbReference type="NCBI Taxonomy" id="44442"/>
    <lineage>
        <taxon>Eukaryota</taxon>
        <taxon>Fungi</taxon>
        <taxon>Fungi incertae sedis</taxon>
        <taxon>Mucoromycota</taxon>
        <taxon>Mucoromycotina</taxon>
        <taxon>Umbelopsidomycetes</taxon>
        <taxon>Umbelopsidales</taxon>
        <taxon>Umbelopsidaceae</taxon>
        <taxon>Umbelopsis</taxon>
    </lineage>
</organism>
<comment type="caution">
    <text evidence="3">The sequence shown here is derived from an EMBL/GenBank/DDBJ whole genome shotgun (WGS) entry which is preliminary data.</text>
</comment>
<dbReference type="PANTHER" id="PTHR47990">
    <property type="entry name" value="2-OXOGLUTARATE (2OG) AND FE(II)-DEPENDENT OXYGENASE SUPERFAMILY PROTEIN-RELATED"/>
    <property type="match status" value="1"/>
</dbReference>
<gene>
    <name evidence="3" type="ORF">INT44_008233</name>
</gene>
<keyword evidence="4" id="KW-1185">Reference proteome</keyword>
<dbReference type="InterPro" id="IPR050231">
    <property type="entry name" value="Iron_ascorbate_oxido_reductase"/>
</dbReference>
<keyword evidence="1" id="KW-0479">Metal-binding</keyword>
<comment type="similarity">
    <text evidence="1">Belongs to the iron/ascorbate-dependent oxidoreductase family.</text>
</comment>
<dbReference type="GO" id="GO:0016491">
    <property type="term" value="F:oxidoreductase activity"/>
    <property type="evidence" value="ECO:0007669"/>
    <property type="project" value="UniProtKB-KW"/>
</dbReference>
<evidence type="ECO:0000259" key="2">
    <source>
        <dbReference type="PROSITE" id="PS51471"/>
    </source>
</evidence>
<dbReference type="Pfam" id="PF03171">
    <property type="entry name" value="2OG-FeII_Oxy"/>
    <property type="match status" value="1"/>
</dbReference>
<keyword evidence="1" id="KW-0560">Oxidoreductase</keyword>
<dbReference type="Proteomes" id="UP000612746">
    <property type="component" value="Unassembled WGS sequence"/>
</dbReference>
<keyword evidence="1" id="KW-0408">Iron</keyword>
<evidence type="ECO:0000256" key="1">
    <source>
        <dbReference type="RuleBase" id="RU003682"/>
    </source>
</evidence>
<reference evidence="3" key="1">
    <citation type="submission" date="2020-12" db="EMBL/GenBank/DDBJ databases">
        <title>Metabolic potential, ecology and presence of endohyphal bacteria is reflected in genomic diversity of Mucoromycotina.</title>
        <authorList>
            <person name="Muszewska A."/>
            <person name="Okrasinska A."/>
            <person name="Steczkiewicz K."/>
            <person name="Drgas O."/>
            <person name="Orlowska M."/>
            <person name="Perlinska-Lenart U."/>
            <person name="Aleksandrzak-Piekarczyk T."/>
            <person name="Szatraj K."/>
            <person name="Zielenkiewicz U."/>
            <person name="Pilsyk S."/>
            <person name="Malc E."/>
            <person name="Mieczkowski P."/>
            <person name="Kruszewska J.S."/>
            <person name="Biernat P."/>
            <person name="Pawlowska J."/>
        </authorList>
    </citation>
    <scope>NUCLEOTIDE SEQUENCE</scope>
    <source>
        <strain evidence="3">WA0000051536</strain>
    </source>
</reference>
<dbReference type="AlphaFoldDB" id="A0A8H7PNY1"/>
<dbReference type="InterPro" id="IPR005123">
    <property type="entry name" value="Oxoglu/Fe-dep_dioxygenase_dom"/>
</dbReference>
<dbReference type="Pfam" id="PF14226">
    <property type="entry name" value="DIOX_N"/>
    <property type="match status" value="1"/>
</dbReference>
<name>A0A8H7PNY1_9FUNG</name>
<dbReference type="OrthoDB" id="288590at2759"/>